<protein>
    <submittedName>
        <fullName evidence="1">Uncharacterized protein</fullName>
    </submittedName>
</protein>
<evidence type="ECO:0000313" key="1">
    <source>
        <dbReference type="EMBL" id="KAI3359648.1"/>
    </source>
</evidence>
<gene>
    <name evidence="1" type="ORF">L3Q82_014033</name>
</gene>
<accession>A0ACB8VYP8</accession>
<proteinExistence type="predicted"/>
<comment type="caution">
    <text evidence="1">The sequence shown here is derived from an EMBL/GenBank/DDBJ whole genome shotgun (WGS) entry which is preliminary data.</text>
</comment>
<reference evidence="1" key="1">
    <citation type="submission" date="2022-04" db="EMBL/GenBank/DDBJ databases">
        <title>Jade perch genome.</title>
        <authorList>
            <person name="Chao B."/>
        </authorList>
    </citation>
    <scope>NUCLEOTIDE SEQUENCE</scope>
    <source>
        <strain evidence="1">CB-2022</strain>
    </source>
</reference>
<sequence length="396" mass="44444">LIMLKNNGKKTAVSVASTACLCLLLLLVAVQHHRVQVGEGAVIRGEEEMEEVEGMGAQEKKGFSAYFTKLARGRREAEKPARSPPSAAADPPPAEDISPDDIFIAVKTTKKFHQSRLNLLLDTWISRNMQQTYIFTDGEDEELKKKIGKFYEGNFTLGTEMHIVKFDRRAAKSCFKGSHAINTNCSAAHSRQALSCKMAVEYDKFIESGKKWFCHVDDDNYVNVRTLVKFLSQYPHTQDMYLGKPSLDRPIEATERLGDNKMKPVNFWFATGGAGFCVSRGLALKMSPWASGGHFMNTAEKIRLPDDCTIGYIIESVLGVPLTRSNLFHSHLENLQQVSRSEIHKQITLSYGMFENKSNIINLKGAFPVEEDPSRFKSVHCLLYPDTPWCPPQVAF</sequence>
<name>A0ACB8VYP8_9TELE</name>
<keyword evidence="2" id="KW-1185">Reference proteome</keyword>
<dbReference type="Proteomes" id="UP000831701">
    <property type="component" value="Chromosome 17"/>
</dbReference>
<organism evidence="1 2">
    <name type="scientific">Scortum barcoo</name>
    <name type="common">barcoo grunter</name>
    <dbReference type="NCBI Taxonomy" id="214431"/>
    <lineage>
        <taxon>Eukaryota</taxon>
        <taxon>Metazoa</taxon>
        <taxon>Chordata</taxon>
        <taxon>Craniata</taxon>
        <taxon>Vertebrata</taxon>
        <taxon>Euteleostomi</taxon>
        <taxon>Actinopterygii</taxon>
        <taxon>Neopterygii</taxon>
        <taxon>Teleostei</taxon>
        <taxon>Neoteleostei</taxon>
        <taxon>Acanthomorphata</taxon>
        <taxon>Eupercaria</taxon>
        <taxon>Centrarchiformes</taxon>
        <taxon>Terapontoidei</taxon>
        <taxon>Terapontidae</taxon>
        <taxon>Scortum</taxon>
    </lineage>
</organism>
<feature type="non-terminal residue" evidence="1">
    <location>
        <position position="1"/>
    </location>
</feature>
<evidence type="ECO:0000313" key="2">
    <source>
        <dbReference type="Proteomes" id="UP000831701"/>
    </source>
</evidence>
<dbReference type="EMBL" id="CM041547">
    <property type="protein sequence ID" value="KAI3359648.1"/>
    <property type="molecule type" value="Genomic_DNA"/>
</dbReference>